<dbReference type="AlphaFoldDB" id="A0A1H3CE70"/>
<evidence type="ECO:0000256" key="4">
    <source>
        <dbReference type="ARBA" id="ARBA00023163"/>
    </source>
</evidence>
<evidence type="ECO:0000256" key="3">
    <source>
        <dbReference type="ARBA" id="ARBA00023015"/>
    </source>
</evidence>
<dbReference type="Gene3D" id="1.10.8.60">
    <property type="match status" value="1"/>
</dbReference>
<dbReference type="Gene3D" id="3.30.450.20">
    <property type="entry name" value="PAS domain"/>
    <property type="match status" value="1"/>
</dbReference>
<dbReference type="SMART" id="SM00382">
    <property type="entry name" value="AAA"/>
    <property type="match status" value="1"/>
</dbReference>
<protein>
    <submittedName>
        <fullName evidence="10">PAS domain S-box-containing protein</fullName>
    </submittedName>
</protein>
<dbReference type="InterPro" id="IPR027417">
    <property type="entry name" value="P-loop_NTPase"/>
</dbReference>
<dbReference type="PROSITE" id="PS00675">
    <property type="entry name" value="SIGMA54_INTERACT_1"/>
    <property type="match status" value="1"/>
</dbReference>
<dbReference type="SUPFAM" id="SSF46689">
    <property type="entry name" value="Homeodomain-like"/>
    <property type="match status" value="1"/>
</dbReference>
<dbReference type="Gene3D" id="1.10.10.60">
    <property type="entry name" value="Homeodomain-like"/>
    <property type="match status" value="1"/>
</dbReference>
<dbReference type="Pfam" id="PF00158">
    <property type="entry name" value="Sigma54_activat"/>
    <property type="match status" value="1"/>
</dbReference>
<dbReference type="NCBIfam" id="TIGR00229">
    <property type="entry name" value="sensory_box"/>
    <property type="match status" value="1"/>
</dbReference>
<evidence type="ECO:0000259" key="9">
    <source>
        <dbReference type="PROSITE" id="PS51371"/>
    </source>
</evidence>
<dbReference type="PRINTS" id="PR01590">
    <property type="entry name" value="HTHFIS"/>
</dbReference>
<dbReference type="Pfam" id="PF00571">
    <property type="entry name" value="CBS"/>
    <property type="match status" value="2"/>
</dbReference>
<dbReference type="CDD" id="cd02205">
    <property type="entry name" value="CBS_pair_SF"/>
    <property type="match status" value="1"/>
</dbReference>
<dbReference type="EMBL" id="FNNG01000012">
    <property type="protein sequence ID" value="SDX52385.1"/>
    <property type="molecule type" value="Genomic_DNA"/>
</dbReference>
<keyword evidence="11" id="KW-1185">Reference proteome</keyword>
<dbReference type="GO" id="GO:0005524">
    <property type="term" value="F:ATP binding"/>
    <property type="evidence" value="ECO:0007669"/>
    <property type="project" value="UniProtKB-KW"/>
</dbReference>
<sequence length="589" mass="67707">MVLKEILVKDVMDKNFLIAYEDSPISEIKEELIRDYKKEVFIYDKADKVQGIITMKDICNFVREKESNINQKCAIDIATKGVISVSEDSDLLICRNIMLKNNVGRLAVLKEGKIVGVIRQEHIRDFYYMKVEETSEILKTAINYIHEAVCVINNKGIVIVWNENAEKLYNLPKEKIIGRPLDEFFPNAINMKVLKTRKVIENCYHEPRDGTHIVISAAPIILNNEFMGVVSTDKDVTEMKQLSDKLKKATEKVNFLKEELEKISNREKGLVIGKSKVIQQKIEIAELAAKSSAPILILGESGTGKEVFAKYIHKISGLEGEFIPVNCSAIPRELFESEFFGYEEGAFTGASRKGKAGYFELANNGTLFLDEIGDLPMDMQSKLLRALQDNAIRRLGSERDKEINVRIISATNRDLEELVQRKKFRMDLYYRLNVIKIEIPPLRERKEDIVLFIKFFLEKLNREYGKDLTGIDTDVINILTSYKWKGNVRELRNVVEQMVVLCRKDFITKDMIPEYIIHDVERNEDMSVLDKLDKKETGLRELLDSYEKYLINKALKESKGNIAKAANILKIPRSTLHYKIDNYGINVND</sequence>
<dbReference type="CDD" id="cd00009">
    <property type="entry name" value="AAA"/>
    <property type="match status" value="1"/>
</dbReference>
<gene>
    <name evidence="10" type="ORF">SAMN05660923_02470</name>
</gene>
<dbReference type="Pfam" id="PF13426">
    <property type="entry name" value="PAS_9"/>
    <property type="match status" value="1"/>
</dbReference>
<evidence type="ECO:0000313" key="10">
    <source>
        <dbReference type="EMBL" id="SDX52385.1"/>
    </source>
</evidence>
<dbReference type="InterPro" id="IPR046342">
    <property type="entry name" value="CBS_dom_sf"/>
</dbReference>
<evidence type="ECO:0000256" key="1">
    <source>
        <dbReference type="ARBA" id="ARBA00022741"/>
    </source>
</evidence>
<evidence type="ECO:0000259" key="7">
    <source>
        <dbReference type="PROSITE" id="PS50045"/>
    </source>
</evidence>
<dbReference type="InterPro" id="IPR025662">
    <property type="entry name" value="Sigma_54_int_dom_ATP-bd_1"/>
</dbReference>
<dbReference type="PROSITE" id="PS50112">
    <property type="entry name" value="PAS"/>
    <property type="match status" value="1"/>
</dbReference>
<dbReference type="FunFam" id="3.40.50.300:FF:000006">
    <property type="entry name" value="DNA-binding transcriptional regulator NtrC"/>
    <property type="match status" value="1"/>
</dbReference>
<dbReference type="PROSITE" id="PS51371">
    <property type="entry name" value="CBS"/>
    <property type="match status" value="2"/>
</dbReference>
<dbReference type="Pfam" id="PF25601">
    <property type="entry name" value="AAA_lid_14"/>
    <property type="match status" value="1"/>
</dbReference>
<evidence type="ECO:0000256" key="2">
    <source>
        <dbReference type="ARBA" id="ARBA00022840"/>
    </source>
</evidence>
<dbReference type="SMART" id="SM00116">
    <property type="entry name" value="CBS"/>
    <property type="match status" value="2"/>
</dbReference>
<keyword evidence="3" id="KW-0805">Transcription regulation</keyword>
<evidence type="ECO:0000259" key="8">
    <source>
        <dbReference type="PROSITE" id="PS50112"/>
    </source>
</evidence>
<dbReference type="PANTHER" id="PTHR32071">
    <property type="entry name" value="TRANSCRIPTIONAL REGULATORY PROTEIN"/>
    <property type="match status" value="1"/>
</dbReference>
<dbReference type="Pfam" id="PF02954">
    <property type="entry name" value="HTH_8"/>
    <property type="match status" value="1"/>
</dbReference>
<dbReference type="InterPro" id="IPR048106">
    <property type="entry name" value="PrdR-like"/>
</dbReference>
<dbReference type="SUPFAM" id="SSF54631">
    <property type="entry name" value="CBS-domain pair"/>
    <property type="match status" value="1"/>
</dbReference>
<dbReference type="NCBIfam" id="NF041552">
    <property type="entry name" value="TF_PrdR"/>
    <property type="match status" value="1"/>
</dbReference>
<keyword evidence="4" id="KW-0804">Transcription</keyword>
<dbReference type="SUPFAM" id="SSF55785">
    <property type="entry name" value="PYP-like sensor domain (PAS domain)"/>
    <property type="match status" value="1"/>
</dbReference>
<dbReference type="GO" id="GO:0043565">
    <property type="term" value="F:sequence-specific DNA binding"/>
    <property type="evidence" value="ECO:0007669"/>
    <property type="project" value="InterPro"/>
</dbReference>
<dbReference type="InterPro" id="IPR035965">
    <property type="entry name" value="PAS-like_dom_sf"/>
</dbReference>
<dbReference type="SMART" id="SM00091">
    <property type="entry name" value="PAS"/>
    <property type="match status" value="1"/>
</dbReference>
<dbReference type="GO" id="GO:0006355">
    <property type="term" value="P:regulation of DNA-templated transcription"/>
    <property type="evidence" value="ECO:0007669"/>
    <property type="project" value="InterPro"/>
</dbReference>
<dbReference type="PROSITE" id="PS00676">
    <property type="entry name" value="SIGMA54_INTERACT_2"/>
    <property type="match status" value="1"/>
</dbReference>
<dbReference type="InterPro" id="IPR058031">
    <property type="entry name" value="AAA_lid_NorR"/>
</dbReference>
<keyword evidence="6" id="KW-0175">Coiled coil</keyword>
<keyword evidence="2" id="KW-0067">ATP-binding</keyword>
<evidence type="ECO:0000256" key="6">
    <source>
        <dbReference type="SAM" id="Coils"/>
    </source>
</evidence>
<dbReference type="InterPro" id="IPR000014">
    <property type="entry name" value="PAS"/>
</dbReference>
<dbReference type="InterPro" id="IPR002078">
    <property type="entry name" value="Sigma_54_int"/>
</dbReference>
<evidence type="ECO:0000313" key="11">
    <source>
        <dbReference type="Proteomes" id="UP000198828"/>
    </source>
</evidence>
<dbReference type="Proteomes" id="UP000198828">
    <property type="component" value="Unassembled WGS sequence"/>
</dbReference>
<accession>A0A1H3CE70</accession>
<dbReference type="InterPro" id="IPR000644">
    <property type="entry name" value="CBS_dom"/>
</dbReference>
<dbReference type="InterPro" id="IPR003593">
    <property type="entry name" value="AAA+_ATPase"/>
</dbReference>
<organism evidence="10 11">
    <name type="scientific">Tepidimicrobium xylanilyticum</name>
    <dbReference type="NCBI Taxonomy" id="1123352"/>
    <lineage>
        <taxon>Bacteria</taxon>
        <taxon>Bacillati</taxon>
        <taxon>Bacillota</taxon>
        <taxon>Tissierellia</taxon>
        <taxon>Tissierellales</taxon>
        <taxon>Tepidimicrobiaceae</taxon>
        <taxon>Tepidimicrobium</taxon>
    </lineage>
</organism>
<dbReference type="InterPro" id="IPR002197">
    <property type="entry name" value="HTH_Fis"/>
</dbReference>
<dbReference type="Gene3D" id="3.10.580.10">
    <property type="entry name" value="CBS-domain"/>
    <property type="match status" value="1"/>
</dbReference>
<keyword evidence="5" id="KW-0129">CBS domain</keyword>
<name>A0A1H3CE70_9FIRM</name>
<dbReference type="InterPro" id="IPR025943">
    <property type="entry name" value="Sigma_54_int_dom_ATP-bd_2"/>
</dbReference>
<dbReference type="PANTHER" id="PTHR32071:SF57">
    <property type="entry name" value="C4-DICARBOXYLATE TRANSPORT TRANSCRIPTIONAL REGULATORY PROTEIN DCTD"/>
    <property type="match status" value="1"/>
</dbReference>
<reference evidence="10 11" key="1">
    <citation type="submission" date="2016-10" db="EMBL/GenBank/DDBJ databases">
        <authorList>
            <person name="de Groot N.N."/>
        </authorList>
    </citation>
    <scope>NUCLEOTIDE SEQUENCE [LARGE SCALE GENOMIC DNA]</scope>
    <source>
        <strain evidence="10 11">DSM 23310</strain>
    </source>
</reference>
<dbReference type="PROSITE" id="PS50045">
    <property type="entry name" value="SIGMA54_INTERACT_4"/>
    <property type="match status" value="1"/>
</dbReference>
<dbReference type="CDD" id="cd00130">
    <property type="entry name" value="PAS"/>
    <property type="match status" value="1"/>
</dbReference>
<feature type="domain" description="CBS" evidence="9">
    <location>
        <begin position="78"/>
        <end position="136"/>
    </location>
</feature>
<keyword evidence="1" id="KW-0547">Nucleotide-binding</keyword>
<evidence type="ECO:0000256" key="5">
    <source>
        <dbReference type="PROSITE-ProRule" id="PRU00703"/>
    </source>
</evidence>
<feature type="domain" description="Sigma-54 factor interaction" evidence="7">
    <location>
        <begin position="271"/>
        <end position="500"/>
    </location>
</feature>
<proteinExistence type="predicted"/>
<dbReference type="Gene3D" id="3.40.50.300">
    <property type="entry name" value="P-loop containing nucleotide triphosphate hydrolases"/>
    <property type="match status" value="1"/>
</dbReference>
<feature type="coiled-coil region" evidence="6">
    <location>
        <begin position="239"/>
        <end position="266"/>
    </location>
</feature>
<feature type="domain" description="CBS" evidence="9">
    <location>
        <begin position="12"/>
        <end position="69"/>
    </location>
</feature>
<feature type="domain" description="PAS" evidence="8">
    <location>
        <begin position="134"/>
        <end position="179"/>
    </location>
</feature>
<dbReference type="SUPFAM" id="SSF52540">
    <property type="entry name" value="P-loop containing nucleoside triphosphate hydrolases"/>
    <property type="match status" value="1"/>
</dbReference>
<dbReference type="InterPro" id="IPR009057">
    <property type="entry name" value="Homeodomain-like_sf"/>
</dbReference>